<dbReference type="Pfam" id="PF08843">
    <property type="entry name" value="AbiEii"/>
    <property type="match status" value="1"/>
</dbReference>
<dbReference type="RefSeq" id="WP_064025323.1">
    <property type="nucleotide sequence ID" value="NZ_CP023669.1"/>
</dbReference>
<comment type="caution">
    <text evidence="1">The sequence shown here is derived from an EMBL/GenBank/DDBJ whole genome shotgun (WGS) entry which is preliminary data.</text>
</comment>
<dbReference type="KEGG" id="mko:MKLM6_3676"/>
<accession>A0A291INT5</accession>
<sequence>MSKNWLNISGKINEPFLGIYAEIANVAEQIDLPFFIIGATARDLIFEHAYGIKAPRATRDVDLAVQVNDWQAFETLKSQLLATNQFSQDPKQLQRLLYRENIPVDIVPFGGIETDGSIAWPPEYSIQMTVTGFQEAYQHTQIVRLREQPPLDIRCVTPVGLLILKLIAWSERYPQGGKDALDIAFVLRNAVGEWNRDLLYDHHTNLLEDADFDEDLAGARMLGRQAAEMLSSPTWQLVVGILHAQTGEQSDYRLVANMIQTPDQFNQYLNLLDALYRGIAEQPPQQG</sequence>
<gene>
    <name evidence="1" type="ORF">A1356_06115</name>
</gene>
<dbReference type="Proteomes" id="UP000077734">
    <property type="component" value="Unassembled WGS sequence"/>
</dbReference>
<evidence type="ECO:0000313" key="2">
    <source>
        <dbReference type="Proteomes" id="UP000077734"/>
    </source>
</evidence>
<reference evidence="1 2" key="1">
    <citation type="submission" date="2016-03" db="EMBL/GenBank/DDBJ databases">
        <authorList>
            <person name="Heylen K."/>
            <person name="De Vos P."/>
            <person name="Vekeman B."/>
        </authorList>
    </citation>
    <scope>NUCLEOTIDE SEQUENCE [LARGE SCALE GENOMIC DNA]</scope>
    <source>
        <strain evidence="1 2">R-49807</strain>
    </source>
</reference>
<evidence type="ECO:0000313" key="1">
    <source>
        <dbReference type="EMBL" id="OAI28875.1"/>
    </source>
</evidence>
<proteinExistence type="predicted"/>
<keyword evidence="2" id="KW-1185">Reference proteome</keyword>
<protein>
    <submittedName>
        <fullName evidence="1">Uncharacterized protein</fullName>
    </submittedName>
</protein>
<dbReference type="AlphaFoldDB" id="A0A291INT5"/>
<organism evidence="1 2">
    <name type="scientific">Methylomonas koyamae</name>
    <dbReference type="NCBI Taxonomy" id="702114"/>
    <lineage>
        <taxon>Bacteria</taxon>
        <taxon>Pseudomonadati</taxon>
        <taxon>Pseudomonadota</taxon>
        <taxon>Gammaproteobacteria</taxon>
        <taxon>Methylococcales</taxon>
        <taxon>Methylococcaceae</taxon>
        <taxon>Methylomonas</taxon>
    </lineage>
</organism>
<dbReference type="InterPro" id="IPR014942">
    <property type="entry name" value="AbiEii"/>
</dbReference>
<dbReference type="EMBL" id="LUUL01000053">
    <property type="protein sequence ID" value="OAI28875.1"/>
    <property type="molecule type" value="Genomic_DNA"/>
</dbReference>
<name>A0A291INT5_9GAMM</name>
<dbReference type="Gene3D" id="3.30.460.40">
    <property type="match status" value="1"/>
</dbReference>